<evidence type="ECO:0000313" key="2">
    <source>
        <dbReference type="EMBL" id="XCJ68841.1"/>
    </source>
</evidence>
<organism evidence="2">
    <name type="scientific">Streptomyces tabacisoli</name>
    <dbReference type="NCBI Taxonomy" id="3156398"/>
    <lineage>
        <taxon>Bacteria</taxon>
        <taxon>Bacillati</taxon>
        <taxon>Actinomycetota</taxon>
        <taxon>Actinomycetes</taxon>
        <taxon>Kitasatosporales</taxon>
        <taxon>Streptomycetaceae</taxon>
        <taxon>Streptomyces</taxon>
    </lineage>
</organism>
<protein>
    <submittedName>
        <fullName evidence="2">Uncharacterized protein</fullName>
    </submittedName>
</protein>
<dbReference type="KEGG" id="stac:ABII15_02185"/>
<feature type="region of interest" description="Disordered" evidence="1">
    <location>
        <begin position="1"/>
        <end position="52"/>
    </location>
</feature>
<proteinExistence type="predicted"/>
<name>A0AAU8IL65_9ACTN</name>
<evidence type="ECO:0000256" key="1">
    <source>
        <dbReference type="SAM" id="MobiDB-lite"/>
    </source>
</evidence>
<dbReference type="RefSeq" id="WP_353940524.1">
    <property type="nucleotide sequence ID" value="NZ_CP159534.1"/>
</dbReference>
<dbReference type="EMBL" id="CP159534">
    <property type="protein sequence ID" value="XCJ68841.1"/>
    <property type="molecule type" value="Genomic_DNA"/>
</dbReference>
<gene>
    <name evidence="2" type="ORF">ABII15_02185</name>
</gene>
<dbReference type="AlphaFoldDB" id="A0AAU8IL65"/>
<reference evidence="2" key="1">
    <citation type="submission" date="2024-06" db="EMBL/GenBank/DDBJ databases">
        <title>Streptomyces sp. strain HUAS MG91 genome sequences.</title>
        <authorList>
            <person name="Mo P."/>
        </authorList>
    </citation>
    <scope>NUCLEOTIDE SEQUENCE</scope>
    <source>
        <strain evidence="2">HUAS MG91</strain>
    </source>
</reference>
<accession>A0AAU8IL65</accession>
<sequence length="52" mass="5719">MTVTAPSPHPAETKREVKGRIRTCRPARRGTGEPAGPDHEPDGEWNLVRGED</sequence>